<evidence type="ECO:0000313" key="3">
    <source>
        <dbReference type="Proteomes" id="UP000219338"/>
    </source>
</evidence>
<feature type="transmembrane region" description="Helical" evidence="1">
    <location>
        <begin position="219"/>
        <end position="240"/>
    </location>
</feature>
<gene>
    <name evidence="2" type="ORF">ARMOST_14000</name>
</gene>
<name>A0A284RPC4_ARMOS</name>
<feature type="transmembrane region" description="Helical" evidence="1">
    <location>
        <begin position="186"/>
        <end position="207"/>
    </location>
</feature>
<dbReference type="OrthoDB" id="435607at2759"/>
<keyword evidence="1" id="KW-0472">Membrane</keyword>
<dbReference type="PANTHER" id="PTHR31274:SF1">
    <property type="entry name" value="AGL149CP"/>
    <property type="match status" value="1"/>
</dbReference>
<evidence type="ECO:0000256" key="1">
    <source>
        <dbReference type="SAM" id="Phobius"/>
    </source>
</evidence>
<keyword evidence="1" id="KW-0812">Transmembrane</keyword>
<dbReference type="AlphaFoldDB" id="A0A284RPC4"/>
<proteinExistence type="predicted"/>
<dbReference type="Proteomes" id="UP000219338">
    <property type="component" value="Unassembled WGS sequence"/>
</dbReference>
<reference evidence="3" key="1">
    <citation type="journal article" date="2017" name="Nat. Ecol. Evol.">
        <title>Genome expansion and lineage-specific genetic innovations in the forest pathogenic fungi Armillaria.</title>
        <authorList>
            <person name="Sipos G."/>
            <person name="Prasanna A.N."/>
            <person name="Walter M.C."/>
            <person name="O'Connor E."/>
            <person name="Balint B."/>
            <person name="Krizsan K."/>
            <person name="Kiss B."/>
            <person name="Hess J."/>
            <person name="Varga T."/>
            <person name="Slot J."/>
            <person name="Riley R."/>
            <person name="Boka B."/>
            <person name="Rigling D."/>
            <person name="Barry K."/>
            <person name="Lee J."/>
            <person name="Mihaltcheva S."/>
            <person name="LaButti K."/>
            <person name="Lipzen A."/>
            <person name="Waldron R."/>
            <person name="Moloney N.M."/>
            <person name="Sperisen C."/>
            <person name="Kredics L."/>
            <person name="Vagvoelgyi C."/>
            <person name="Patrignani A."/>
            <person name="Fitzpatrick D."/>
            <person name="Nagy I."/>
            <person name="Doyle S."/>
            <person name="Anderson J.B."/>
            <person name="Grigoriev I.V."/>
            <person name="Gueldener U."/>
            <person name="Muensterkoetter M."/>
            <person name="Nagy L.G."/>
        </authorList>
    </citation>
    <scope>NUCLEOTIDE SEQUENCE [LARGE SCALE GENOMIC DNA]</scope>
    <source>
        <strain evidence="3">C18/9</strain>
    </source>
</reference>
<dbReference type="OMA" id="NIVTWIC"/>
<dbReference type="EMBL" id="FUEG01000012">
    <property type="protein sequence ID" value="SJL10610.1"/>
    <property type="molecule type" value="Genomic_DNA"/>
</dbReference>
<dbReference type="PANTHER" id="PTHR31274">
    <property type="entry name" value="PROTEIN ECM3"/>
    <property type="match status" value="1"/>
</dbReference>
<protein>
    <recommendedName>
        <fullName evidence="4">Auxin efflux carrier</fullName>
    </recommendedName>
</protein>
<evidence type="ECO:0008006" key="4">
    <source>
        <dbReference type="Google" id="ProtNLM"/>
    </source>
</evidence>
<evidence type="ECO:0000313" key="2">
    <source>
        <dbReference type="EMBL" id="SJL10610.1"/>
    </source>
</evidence>
<dbReference type="STRING" id="47428.A0A284RPC4"/>
<accession>A0A284RPC4</accession>
<keyword evidence="1" id="KW-1133">Transmembrane helix</keyword>
<organism evidence="2 3">
    <name type="scientific">Armillaria ostoyae</name>
    <name type="common">Armillaria root rot fungus</name>
    <dbReference type="NCBI Taxonomy" id="47428"/>
    <lineage>
        <taxon>Eukaryota</taxon>
        <taxon>Fungi</taxon>
        <taxon>Dikarya</taxon>
        <taxon>Basidiomycota</taxon>
        <taxon>Agaricomycotina</taxon>
        <taxon>Agaricomycetes</taxon>
        <taxon>Agaricomycetidae</taxon>
        <taxon>Agaricales</taxon>
        <taxon>Marasmiineae</taxon>
        <taxon>Physalacriaceae</taxon>
        <taxon>Armillaria</taxon>
    </lineage>
</organism>
<feature type="transmembrane region" description="Helical" evidence="1">
    <location>
        <begin position="146"/>
        <end position="166"/>
    </location>
</feature>
<dbReference type="InterPro" id="IPR040254">
    <property type="entry name" value="Ecm3-like"/>
</dbReference>
<sequence>MAAFFLRVQAMLFARLKDDSDCEKANDEKETKDKALPIAMGKQPESDLGEMETDLEIQPTRKTSRLFANFFPSAAVSARSRTDSILPATNASHPPLRELPDTAVQSSLVTEQELELVEEEEEERPGRLTSLFPPLLRRTFKPLSSLFTPITLSMYIAIPISLIPQLKALFVEVDDGPSYRGPDGNPPLTFVITTGKFLMCIFVSNGYPDIPRPFTKMPLPALFWVSFCKLAFLPVIGILLTQELTHRGVVPKEALVERFVAMLLSGTPSAVSQLIVTQVYAKDHDLDTLTALLLLQYVLMFISTAIITAISLSLL</sequence>
<feature type="transmembrane region" description="Helical" evidence="1">
    <location>
        <begin position="293"/>
        <end position="314"/>
    </location>
</feature>
<keyword evidence="3" id="KW-1185">Reference proteome</keyword>